<feature type="compositionally biased region" description="Polar residues" evidence="1">
    <location>
        <begin position="340"/>
        <end position="349"/>
    </location>
</feature>
<dbReference type="EMBL" id="CAJNOJ010000062">
    <property type="protein sequence ID" value="CAF1001236.1"/>
    <property type="molecule type" value="Genomic_DNA"/>
</dbReference>
<name>A0A814GVR7_ADIRI</name>
<dbReference type="OrthoDB" id="10065225at2759"/>
<sequence>MIKLVKLELMIRQHYLQQQRLNNNHDRLLQRFQGILTPHITEFRAFGRSLLPGRNYERYISNMNGNNRRRDSLVAQSRASIGSSSETYRFMGEEINENLPRDIKSIMQHTREQPSPLVLAEKKFEPVAFYEHPVFGRTPSYVRPVSSRDEHEKGTRTDDNESDTDDDAPSSASRAVTPKIDQSDGRRSTTSAASNGNDDDDDDDDEHSDHAPLGYISYKKWKSKYANIIPVNPLLYNIYTHRSNGSLDSYGHSLYTPRNQIRALTRDEDSSTPTISDIGSTASDAPHEPSTSTNRQYQRFQPQLFPRTTPVRPRESSPAESDDEDSDSDSNASISPVPNLMQNKTSPVVSTRLPTTSLPITPSSSTTPSLPVPLTMNTSDSNTIGISSTPLISPSASNIPPPPPLPPSFLSSSTNNTNQTPSRIPPAPSIPSSVLSGSTNNTYQTTSTIPPAPPLPPNLLASTSTNTYQRPFNNPPPVPLSTTSSAGIYQTTSNASLPPAPAKAVTFGGSSSFPLSNNDISSSSDSDDDEKEKRRRRRKRQASAGQPVDSSSDD</sequence>
<feature type="region of interest" description="Disordered" evidence="1">
    <location>
        <begin position="263"/>
        <end position="554"/>
    </location>
</feature>
<feature type="compositionally biased region" description="Basic and acidic residues" evidence="1">
    <location>
        <begin position="146"/>
        <end position="159"/>
    </location>
</feature>
<dbReference type="Proteomes" id="UP000663852">
    <property type="component" value="Unassembled WGS sequence"/>
</dbReference>
<evidence type="ECO:0000313" key="3">
    <source>
        <dbReference type="Proteomes" id="UP000663852"/>
    </source>
</evidence>
<gene>
    <name evidence="2" type="ORF">EDS130_LOCUS14897</name>
</gene>
<comment type="caution">
    <text evidence="2">The sequence shown here is derived from an EMBL/GenBank/DDBJ whole genome shotgun (WGS) entry which is preliminary data.</text>
</comment>
<feature type="compositionally biased region" description="Polar residues" evidence="1">
    <location>
        <begin position="376"/>
        <end position="389"/>
    </location>
</feature>
<accession>A0A814GVR7</accession>
<feature type="compositionally biased region" description="Low complexity" evidence="1">
    <location>
        <begin position="350"/>
        <end position="375"/>
    </location>
</feature>
<feature type="compositionally biased region" description="Polar residues" evidence="1">
    <location>
        <begin position="271"/>
        <end position="301"/>
    </location>
</feature>
<evidence type="ECO:0000256" key="1">
    <source>
        <dbReference type="SAM" id="MobiDB-lite"/>
    </source>
</evidence>
<protein>
    <submittedName>
        <fullName evidence="2">Uncharacterized protein</fullName>
    </submittedName>
</protein>
<reference evidence="2" key="1">
    <citation type="submission" date="2021-02" db="EMBL/GenBank/DDBJ databases">
        <authorList>
            <person name="Nowell W R."/>
        </authorList>
    </citation>
    <scope>NUCLEOTIDE SEQUENCE</scope>
</reference>
<feature type="compositionally biased region" description="Polar residues" evidence="1">
    <location>
        <begin position="508"/>
        <end position="520"/>
    </location>
</feature>
<proteinExistence type="predicted"/>
<organism evidence="2 3">
    <name type="scientific">Adineta ricciae</name>
    <name type="common">Rotifer</name>
    <dbReference type="NCBI Taxonomy" id="249248"/>
    <lineage>
        <taxon>Eukaryota</taxon>
        <taxon>Metazoa</taxon>
        <taxon>Spiralia</taxon>
        <taxon>Gnathifera</taxon>
        <taxon>Rotifera</taxon>
        <taxon>Eurotatoria</taxon>
        <taxon>Bdelloidea</taxon>
        <taxon>Adinetida</taxon>
        <taxon>Adinetidae</taxon>
        <taxon>Adineta</taxon>
    </lineage>
</organism>
<feature type="compositionally biased region" description="Low complexity" evidence="1">
    <location>
        <begin position="408"/>
        <end position="422"/>
    </location>
</feature>
<feature type="compositionally biased region" description="Acidic residues" evidence="1">
    <location>
        <begin position="197"/>
        <end position="206"/>
    </location>
</feature>
<feature type="region of interest" description="Disordered" evidence="1">
    <location>
        <begin position="138"/>
        <end position="208"/>
    </location>
</feature>
<evidence type="ECO:0000313" key="2">
    <source>
        <dbReference type="EMBL" id="CAF1001236.1"/>
    </source>
</evidence>
<feature type="compositionally biased region" description="Polar residues" evidence="1">
    <location>
        <begin position="480"/>
        <end position="496"/>
    </location>
</feature>
<dbReference type="AlphaFoldDB" id="A0A814GVR7"/>